<dbReference type="PANTHER" id="PTHR42709:SF6">
    <property type="entry name" value="UNDECAPRENYL PHOSPHATE TRANSPORTER A"/>
    <property type="match status" value="1"/>
</dbReference>
<evidence type="ECO:0000313" key="11">
    <source>
        <dbReference type="Proteomes" id="UP001202922"/>
    </source>
</evidence>
<gene>
    <name evidence="10" type="ORF">L0M17_09520</name>
</gene>
<dbReference type="EMBL" id="JAKZBV010000001">
    <property type="protein sequence ID" value="MCH6470211.1"/>
    <property type="molecule type" value="Genomic_DNA"/>
</dbReference>
<feature type="region of interest" description="Disordered" evidence="7">
    <location>
        <begin position="158"/>
        <end position="180"/>
    </location>
</feature>
<evidence type="ECO:0000256" key="1">
    <source>
        <dbReference type="ARBA" id="ARBA00004651"/>
    </source>
</evidence>
<evidence type="ECO:0000313" key="10">
    <source>
        <dbReference type="EMBL" id="MCH6470211.1"/>
    </source>
</evidence>
<comment type="subcellular location">
    <subcellularLocation>
        <location evidence="1">Cell membrane</location>
        <topology evidence="1">Multi-pass membrane protein</topology>
    </subcellularLocation>
</comment>
<dbReference type="Pfam" id="PF09335">
    <property type="entry name" value="VTT_dom"/>
    <property type="match status" value="1"/>
</dbReference>
<evidence type="ECO:0000256" key="4">
    <source>
        <dbReference type="ARBA" id="ARBA00022692"/>
    </source>
</evidence>
<accession>A0ABS9U0K2</accession>
<dbReference type="InterPro" id="IPR051311">
    <property type="entry name" value="DedA_domain"/>
</dbReference>
<evidence type="ECO:0000256" key="2">
    <source>
        <dbReference type="ARBA" id="ARBA00010792"/>
    </source>
</evidence>
<keyword evidence="11" id="KW-1185">Reference proteome</keyword>
<feature type="transmembrane region" description="Helical" evidence="8">
    <location>
        <begin position="131"/>
        <end position="149"/>
    </location>
</feature>
<reference evidence="10 11" key="1">
    <citation type="submission" date="2022-03" db="EMBL/GenBank/DDBJ databases">
        <title>Sinomonas sp. isolated from a soil.</title>
        <authorList>
            <person name="Han J."/>
            <person name="Kim D.-U."/>
        </authorList>
    </citation>
    <scope>NUCLEOTIDE SEQUENCE [LARGE SCALE GENOMIC DNA]</scope>
    <source>
        <strain evidence="10 11">5-5</strain>
    </source>
</reference>
<comment type="caution">
    <text evidence="10">The sequence shown here is derived from an EMBL/GenBank/DDBJ whole genome shotgun (WGS) entry which is preliminary data.</text>
</comment>
<evidence type="ECO:0000256" key="5">
    <source>
        <dbReference type="ARBA" id="ARBA00022989"/>
    </source>
</evidence>
<feature type="transmembrane region" description="Helical" evidence="8">
    <location>
        <begin position="95"/>
        <end position="119"/>
    </location>
</feature>
<keyword evidence="5 8" id="KW-1133">Transmembrane helix</keyword>
<protein>
    <submittedName>
        <fullName evidence="10">VTT domain-containing protein</fullName>
    </submittedName>
</protein>
<keyword evidence="6 8" id="KW-0472">Membrane</keyword>
<evidence type="ECO:0000256" key="8">
    <source>
        <dbReference type="SAM" id="Phobius"/>
    </source>
</evidence>
<evidence type="ECO:0000256" key="7">
    <source>
        <dbReference type="SAM" id="MobiDB-lite"/>
    </source>
</evidence>
<comment type="similarity">
    <text evidence="2">Belongs to the DedA family.</text>
</comment>
<evidence type="ECO:0000256" key="6">
    <source>
        <dbReference type="ARBA" id="ARBA00023136"/>
    </source>
</evidence>
<keyword evidence="4 8" id="KW-0812">Transmembrane</keyword>
<sequence>MSLDQLLELPFEAAVAALFAIVLCRTNGTYWLGRGLAAGYGKTRWAKRSRPGRLARARRLIERWGPFAVVLTFLTVGLQTTVNLAAGMARMPLRYYIPATVVGSAAWAFIYATVGLAAVELVLENAPASPWAWALAGAVLAAVVVRFSLAVRRRGKSAEADAVKVDEAREGAAPEERNTT</sequence>
<dbReference type="RefSeq" id="WP_241053732.1">
    <property type="nucleotide sequence ID" value="NZ_JAKZBV010000001.1"/>
</dbReference>
<name>A0ABS9U0K2_9MICC</name>
<dbReference type="InterPro" id="IPR032816">
    <property type="entry name" value="VTT_dom"/>
</dbReference>
<evidence type="ECO:0000259" key="9">
    <source>
        <dbReference type="Pfam" id="PF09335"/>
    </source>
</evidence>
<keyword evidence="3" id="KW-1003">Cell membrane</keyword>
<dbReference type="Proteomes" id="UP001202922">
    <property type="component" value="Unassembled WGS sequence"/>
</dbReference>
<evidence type="ECO:0000256" key="3">
    <source>
        <dbReference type="ARBA" id="ARBA00022475"/>
    </source>
</evidence>
<proteinExistence type="inferred from homology"/>
<feature type="domain" description="VTT" evidence="9">
    <location>
        <begin position="15"/>
        <end position="115"/>
    </location>
</feature>
<dbReference type="PANTHER" id="PTHR42709">
    <property type="entry name" value="ALKALINE PHOSPHATASE LIKE PROTEIN"/>
    <property type="match status" value="1"/>
</dbReference>
<feature type="transmembrane region" description="Helical" evidence="8">
    <location>
        <begin position="64"/>
        <end position="86"/>
    </location>
</feature>
<organism evidence="10 11">
    <name type="scientific">Sinomonas terrae</name>
    <dbReference type="NCBI Taxonomy" id="2908838"/>
    <lineage>
        <taxon>Bacteria</taxon>
        <taxon>Bacillati</taxon>
        <taxon>Actinomycetota</taxon>
        <taxon>Actinomycetes</taxon>
        <taxon>Micrococcales</taxon>
        <taxon>Micrococcaceae</taxon>
        <taxon>Sinomonas</taxon>
    </lineage>
</organism>